<gene>
    <name evidence="1" type="ORF">BDFB_014548</name>
</gene>
<dbReference type="Proteomes" id="UP000292052">
    <property type="component" value="Unassembled WGS sequence"/>
</dbReference>
<dbReference type="PANTHER" id="PTHR47326:SF1">
    <property type="entry name" value="HTH PSQ-TYPE DOMAIN-CONTAINING PROTEIN"/>
    <property type="match status" value="1"/>
</dbReference>
<dbReference type="AlphaFoldDB" id="A0A482VBI1"/>
<sequence>MVYSVEQKSFMIESYFRNGRKINDEWSYSIQDCLEEFRVEFPTVAVDYKQFRECLNYSVKLFRETGSIKRKDGSGRSKKRTPEIVDEVEVIMENQPKTSLRHLSQQVNLSVETCRTILKKDLH</sequence>
<dbReference type="OrthoDB" id="8010572at2759"/>
<reference evidence="1 2" key="1">
    <citation type="submission" date="2017-03" db="EMBL/GenBank/DDBJ databases">
        <title>Genome of the blue death feigning beetle - Asbolus verrucosus.</title>
        <authorList>
            <person name="Rider S.D."/>
        </authorList>
    </citation>
    <scope>NUCLEOTIDE SEQUENCE [LARGE SCALE GENOMIC DNA]</scope>
    <source>
        <strain evidence="1">Butters</strain>
        <tissue evidence="1">Head and leg muscle</tissue>
    </source>
</reference>
<evidence type="ECO:0000313" key="2">
    <source>
        <dbReference type="Proteomes" id="UP000292052"/>
    </source>
</evidence>
<evidence type="ECO:0000313" key="1">
    <source>
        <dbReference type="EMBL" id="RZB40389.1"/>
    </source>
</evidence>
<feature type="non-terminal residue" evidence="1">
    <location>
        <position position="123"/>
    </location>
</feature>
<organism evidence="1 2">
    <name type="scientific">Asbolus verrucosus</name>
    <name type="common">Desert ironclad beetle</name>
    <dbReference type="NCBI Taxonomy" id="1661398"/>
    <lineage>
        <taxon>Eukaryota</taxon>
        <taxon>Metazoa</taxon>
        <taxon>Ecdysozoa</taxon>
        <taxon>Arthropoda</taxon>
        <taxon>Hexapoda</taxon>
        <taxon>Insecta</taxon>
        <taxon>Pterygota</taxon>
        <taxon>Neoptera</taxon>
        <taxon>Endopterygota</taxon>
        <taxon>Coleoptera</taxon>
        <taxon>Polyphaga</taxon>
        <taxon>Cucujiformia</taxon>
        <taxon>Tenebrionidae</taxon>
        <taxon>Pimeliinae</taxon>
        <taxon>Asbolus</taxon>
    </lineage>
</organism>
<name>A0A482VBI1_ASBVE</name>
<dbReference type="PANTHER" id="PTHR47326">
    <property type="entry name" value="TRANSPOSABLE ELEMENT TC3 TRANSPOSASE-LIKE PROTEIN"/>
    <property type="match status" value="1"/>
</dbReference>
<keyword evidence="2" id="KW-1185">Reference proteome</keyword>
<accession>A0A482VBI1</accession>
<comment type="caution">
    <text evidence="1">The sequence shown here is derived from an EMBL/GenBank/DDBJ whole genome shotgun (WGS) entry which is preliminary data.</text>
</comment>
<proteinExistence type="predicted"/>
<dbReference type="EMBL" id="QDEB01119298">
    <property type="protein sequence ID" value="RZB40389.1"/>
    <property type="molecule type" value="Genomic_DNA"/>
</dbReference>
<protein>
    <submittedName>
        <fullName evidence="1">HTH 29 domain containing protein</fullName>
    </submittedName>
</protein>